<organism evidence="4 5">
    <name type="scientific">Spartinivicinus poritis</name>
    <dbReference type="NCBI Taxonomy" id="2994640"/>
    <lineage>
        <taxon>Bacteria</taxon>
        <taxon>Pseudomonadati</taxon>
        <taxon>Pseudomonadota</taxon>
        <taxon>Gammaproteobacteria</taxon>
        <taxon>Oceanospirillales</taxon>
        <taxon>Zooshikellaceae</taxon>
        <taxon>Spartinivicinus</taxon>
    </lineage>
</organism>
<dbReference type="PANTHER" id="PTHR30469:SF38">
    <property type="entry name" value="HLYD FAMILY SECRETION PROTEIN"/>
    <property type="match status" value="1"/>
</dbReference>
<dbReference type="Pfam" id="PF25954">
    <property type="entry name" value="Beta-barrel_RND_2"/>
    <property type="match status" value="1"/>
</dbReference>
<accession>A0ABT5UFT3</accession>
<dbReference type="Gene3D" id="1.10.287.470">
    <property type="entry name" value="Helix hairpin bin"/>
    <property type="match status" value="1"/>
</dbReference>
<evidence type="ECO:0000313" key="4">
    <source>
        <dbReference type="EMBL" id="MDE1465243.1"/>
    </source>
</evidence>
<dbReference type="InterPro" id="IPR006143">
    <property type="entry name" value="RND_pump_MFP"/>
</dbReference>
<evidence type="ECO:0000256" key="1">
    <source>
        <dbReference type="ARBA" id="ARBA00009477"/>
    </source>
</evidence>
<dbReference type="RefSeq" id="WP_274691553.1">
    <property type="nucleotide sequence ID" value="NZ_JAPMOU010000056.1"/>
</dbReference>
<evidence type="ECO:0000256" key="2">
    <source>
        <dbReference type="SAM" id="Coils"/>
    </source>
</evidence>
<dbReference type="NCBIfam" id="TIGR01730">
    <property type="entry name" value="RND_mfp"/>
    <property type="match status" value="1"/>
</dbReference>
<reference evidence="4 5" key="1">
    <citation type="submission" date="2022-11" db="EMBL/GenBank/DDBJ databases">
        <title>Spartinivicinus poritis sp. nov., isolated from scleractinian coral Porites lutea.</title>
        <authorList>
            <person name="Zhang G."/>
            <person name="Cai L."/>
            <person name="Wei Q."/>
        </authorList>
    </citation>
    <scope>NUCLEOTIDE SEQUENCE [LARGE SCALE GENOMIC DNA]</scope>
    <source>
        <strain evidence="4 5">A2-2</strain>
    </source>
</reference>
<dbReference type="EMBL" id="JAPMOU010000056">
    <property type="protein sequence ID" value="MDE1465243.1"/>
    <property type="molecule type" value="Genomic_DNA"/>
</dbReference>
<sequence>MNLQLISRVAAILFVMPSIWGIADSLATKPAIVVTTSPVVKEKRIIPIKTSGRLAYKKETRLAFKTSGLINRIHVDEGETFQQGDILASLDLVEINAQVNSAESNMAKAKRDLTRFTDLYKKNVIPLQQLQDAQTALHLAESELKIATFNRRHSIIKAPFNGKVLQRFTEENELINSGAPLFTVAENQNSWVVKVGLADRDVVKTSTQDPVKLAFDAYPQTTFTGKVTKIAAVADPKTGTFEIEVGLTNPPLPLRSGFIARVDILPKSTQQLSFIPVEAIVTAKGNQAMVFVYDQQTSQVNKRWVTLAGLLNKEIAIRHGLEDVTEVVTEGASYLKDGMTVQLVTATSTNGLKQYSGL</sequence>
<keyword evidence="5" id="KW-1185">Reference proteome</keyword>
<name>A0ABT5UFT3_9GAMM</name>
<keyword evidence="2" id="KW-0175">Coiled coil</keyword>
<feature type="coiled-coil region" evidence="2">
    <location>
        <begin position="92"/>
        <end position="119"/>
    </location>
</feature>
<feature type="domain" description="CusB-like beta-barrel" evidence="3">
    <location>
        <begin position="197"/>
        <end position="264"/>
    </location>
</feature>
<evidence type="ECO:0000313" key="5">
    <source>
        <dbReference type="Proteomes" id="UP001528823"/>
    </source>
</evidence>
<dbReference type="PANTHER" id="PTHR30469">
    <property type="entry name" value="MULTIDRUG RESISTANCE PROTEIN MDTA"/>
    <property type="match status" value="1"/>
</dbReference>
<protein>
    <submittedName>
        <fullName evidence="4">Efflux RND transporter periplasmic adaptor subunit</fullName>
    </submittedName>
</protein>
<dbReference type="Gene3D" id="2.40.50.100">
    <property type="match status" value="1"/>
</dbReference>
<evidence type="ECO:0000259" key="3">
    <source>
        <dbReference type="Pfam" id="PF25954"/>
    </source>
</evidence>
<dbReference type="SUPFAM" id="SSF111369">
    <property type="entry name" value="HlyD-like secretion proteins"/>
    <property type="match status" value="1"/>
</dbReference>
<gene>
    <name evidence="4" type="ORF">ORQ98_25085</name>
</gene>
<dbReference type="Gene3D" id="2.40.30.170">
    <property type="match status" value="1"/>
</dbReference>
<dbReference type="Gene3D" id="2.40.420.20">
    <property type="match status" value="1"/>
</dbReference>
<proteinExistence type="inferred from homology"/>
<dbReference type="InterPro" id="IPR058792">
    <property type="entry name" value="Beta-barrel_RND_2"/>
</dbReference>
<dbReference type="Proteomes" id="UP001528823">
    <property type="component" value="Unassembled WGS sequence"/>
</dbReference>
<comment type="caution">
    <text evidence="4">The sequence shown here is derived from an EMBL/GenBank/DDBJ whole genome shotgun (WGS) entry which is preliminary data.</text>
</comment>
<comment type="similarity">
    <text evidence="1">Belongs to the membrane fusion protein (MFP) (TC 8.A.1) family.</text>
</comment>